<dbReference type="EMBL" id="VSRR010080209">
    <property type="protein sequence ID" value="MPC89197.1"/>
    <property type="molecule type" value="Genomic_DNA"/>
</dbReference>
<comment type="caution">
    <text evidence="2">The sequence shown here is derived from an EMBL/GenBank/DDBJ whole genome shotgun (WGS) entry which is preliminary data.</text>
</comment>
<proteinExistence type="predicted"/>
<dbReference type="AlphaFoldDB" id="A0A5B7J6M7"/>
<name>A0A5B7J6M7_PORTR</name>
<evidence type="ECO:0000313" key="2">
    <source>
        <dbReference type="EMBL" id="MPC89197.1"/>
    </source>
</evidence>
<feature type="region of interest" description="Disordered" evidence="1">
    <location>
        <begin position="1"/>
        <end position="64"/>
    </location>
</feature>
<gene>
    <name evidence="2" type="ORF">E2C01_084133</name>
</gene>
<reference evidence="2 3" key="1">
    <citation type="submission" date="2019-05" db="EMBL/GenBank/DDBJ databases">
        <title>Another draft genome of Portunus trituberculatus and its Hox gene families provides insights of decapod evolution.</title>
        <authorList>
            <person name="Jeong J.-H."/>
            <person name="Song I."/>
            <person name="Kim S."/>
            <person name="Choi T."/>
            <person name="Kim D."/>
            <person name="Ryu S."/>
            <person name="Kim W."/>
        </authorList>
    </citation>
    <scope>NUCLEOTIDE SEQUENCE [LARGE SCALE GENOMIC DNA]</scope>
    <source>
        <tissue evidence="2">Muscle</tissue>
    </source>
</reference>
<keyword evidence="3" id="KW-1185">Reference proteome</keyword>
<dbReference type="Proteomes" id="UP000324222">
    <property type="component" value="Unassembled WGS sequence"/>
</dbReference>
<feature type="compositionally biased region" description="Basic and acidic residues" evidence="1">
    <location>
        <begin position="13"/>
        <end position="43"/>
    </location>
</feature>
<evidence type="ECO:0000256" key="1">
    <source>
        <dbReference type="SAM" id="MobiDB-lite"/>
    </source>
</evidence>
<organism evidence="2 3">
    <name type="scientific">Portunus trituberculatus</name>
    <name type="common">Swimming crab</name>
    <name type="synonym">Neptunus trituberculatus</name>
    <dbReference type="NCBI Taxonomy" id="210409"/>
    <lineage>
        <taxon>Eukaryota</taxon>
        <taxon>Metazoa</taxon>
        <taxon>Ecdysozoa</taxon>
        <taxon>Arthropoda</taxon>
        <taxon>Crustacea</taxon>
        <taxon>Multicrustacea</taxon>
        <taxon>Malacostraca</taxon>
        <taxon>Eumalacostraca</taxon>
        <taxon>Eucarida</taxon>
        <taxon>Decapoda</taxon>
        <taxon>Pleocyemata</taxon>
        <taxon>Brachyura</taxon>
        <taxon>Eubrachyura</taxon>
        <taxon>Portunoidea</taxon>
        <taxon>Portunidae</taxon>
        <taxon>Portuninae</taxon>
        <taxon>Portunus</taxon>
    </lineage>
</organism>
<sequence>MKDKTMRKGKGVAGEEVKQGRDGRAGHDRARQGRESWKEEGGRERRRQASGRMSEAGGREGEAL</sequence>
<evidence type="ECO:0000313" key="3">
    <source>
        <dbReference type="Proteomes" id="UP000324222"/>
    </source>
</evidence>
<accession>A0A5B7J6M7</accession>
<protein>
    <submittedName>
        <fullName evidence="2">Uncharacterized protein</fullName>
    </submittedName>
</protein>